<feature type="compositionally biased region" description="Low complexity" evidence="1">
    <location>
        <begin position="406"/>
        <end position="434"/>
    </location>
</feature>
<dbReference type="RefSeq" id="XP_007731314.1">
    <property type="nucleotide sequence ID" value="XM_007733124.1"/>
</dbReference>
<dbReference type="HOGENOM" id="CLU_027656_0_0_1"/>
<reference evidence="2 3" key="1">
    <citation type="submission" date="2013-03" db="EMBL/GenBank/DDBJ databases">
        <title>The Genome Sequence of Capronia epimyces CBS 606.96.</title>
        <authorList>
            <consortium name="The Broad Institute Genomics Platform"/>
            <person name="Cuomo C."/>
            <person name="de Hoog S."/>
            <person name="Gorbushina A."/>
            <person name="Walker B."/>
            <person name="Young S.K."/>
            <person name="Zeng Q."/>
            <person name="Gargeya S."/>
            <person name="Fitzgerald M."/>
            <person name="Haas B."/>
            <person name="Abouelleil A."/>
            <person name="Allen A.W."/>
            <person name="Alvarado L."/>
            <person name="Arachchi H.M."/>
            <person name="Berlin A.M."/>
            <person name="Chapman S.B."/>
            <person name="Gainer-Dewar J."/>
            <person name="Goldberg J."/>
            <person name="Griggs A."/>
            <person name="Gujja S."/>
            <person name="Hansen M."/>
            <person name="Howarth C."/>
            <person name="Imamovic A."/>
            <person name="Ireland A."/>
            <person name="Larimer J."/>
            <person name="McCowan C."/>
            <person name="Murphy C."/>
            <person name="Pearson M."/>
            <person name="Poon T.W."/>
            <person name="Priest M."/>
            <person name="Roberts A."/>
            <person name="Saif S."/>
            <person name="Shea T."/>
            <person name="Sisk P."/>
            <person name="Sykes S."/>
            <person name="Wortman J."/>
            <person name="Nusbaum C."/>
            <person name="Birren B."/>
        </authorList>
    </citation>
    <scope>NUCLEOTIDE SEQUENCE [LARGE SCALE GENOMIC DNA]</scope>
    <source>
        <strain evidence="2 3">CBS 606.96</strain>
    </source>
</reference>
<accession>W9YAQ6</accession>
<keyword evidence="3" id="KW-1185">Reference proteome</keyword>
<feature type="compositionally biased region" description="Basic and acidic residues" evidence="1">
    <location>
        <begin position="136"/>
        <end position="153"/>
    </location>
</feature>
<organism evidence="2 3">
    <name type="scientific">Capronia epimyces CBS 606.96</name>
    <dbReference type="NCBI Taxonomy" id="1182542"/>
    <lineage>
        <taxon>Eukaryota</taxon>
        <taxon>Fungi</taxon>
        <taxon>Dikarya</taxon>
        <taxon>Ascomycota</taxon>
        <taxon>Pezizomycotina</taxon>
        <taxon>Eurotiomycetes</taxon>
        <taxon>Chaetothyriomycetidae</taxon>
        <taxon>Chaetothyriales</taxon>
        <taxon>Herpotrichiellaceae</taxon>
        <taxon>Capronia</taxon>
    </lineage>
</organism>
<dbReference type="Proteomes" id="UP000019478">
    <property type="component" value="Unassembled WGS sequence"/>
</dbReference>
<evidence type="ECO:0000313" key="3">
    <source>
        <dbReference type="Proteomes" id="UP000019478"/>
    </source>
</evidence>
<feature type="region of interest" description="Disordered" evidence="1">
    <location>
        <begin position="337"/>
        <end position="375"/>
    </location>
</feature>
<evidence type="ECO:0000256" key="1">
    <source>
        <dbReference type="SAM" id="MobiDB-lite"/>
    </source>
</evidence>
<gene>
    <name evidence="2" type="ORF">A1O3_02984</name>
</gene>
<feature type="compositionally biased region" description="Basic and acidic residues" evidence="1">
    <location>
        <begin position="355"/>
        <end position="368"/>
    </location>
</feature>
<feature type="region of interest" description="Disordered" evidence="1">
    <location>
        <begin position="117"/>
        <end position="283"/>
    </location>
</feature>
<dbReference type="AlphaFoldDB" id="W9YAQ6"/>
<feature type="region of interest" description="Disordered" evidence="1">
    <location>
        <begin position="1"/>
        <end position="80"/>
    </location>
</feature>
<feature type="compositionally biased region" description="Polar residues" evidence="1">
    <location>
        <begin position="241"/>
        <end position="258"/>
    </location>
</feature>
<evidence type="ECO:0000313" key="2">
    <source>
        <dbReference type="EMBL" id="EXJ89917.1"/>
    </source>
</evidence>
<protein>
    <submittedName>
        <fullName evidence="2">Uncharacterized protein</fullName>
    </submittedName>
</protein>
<proteinExistence type="predicted"/>
<dbReference type="OrthoDB" id="4160688at2759"/>
<feature type="compositionally biased region" description="Basic and acidic residues" evidence="1">
    <location>
        <begin position="12"/>
        <end position="23"/>
    </location>
</feature>
<feature type="compositionally biased region" description="Basic and acidic residues" evidence="1">
    <location>
        <begin position="34"/>
        <end position="80"/>
    </location>
</feature>
<name>W9YAQ6_9EURO</name>
<dbReference type="STRING" id="1182542.W9YAQ6"/>
<dbReference type="EMBL" id="AMGY01000002">
    <property type="protein sequence ID" value="EXJ89917.1"/>
    <property type="molecule type" value="Genomic_DNA"/>
</dbReference>
<sequence length="493" mass="54445">MARPAKPPMTLREAKRAYKKDGGQFRYTASQMARADRQDAREEQRKKATEKEKQRQESKRKRDEKQERERAAKQKMLEEGRITVEDTWGKVTASQPRLNRFFVQRPTLVPSKRKFRDEIIQEEDSVSGGAPPSQGHTEEVENDQKKEITEDTNKMVFGAHPADPSPINKSQSEHDIQHVLSPPLALRDVSNSELNARPRDRQPQSSEVIKGNILRPPWPNSGKNARHPQVSEASKGLLDNVSASIHSNSTPEPQSSVTGRLGREYHPKAGGFTQKGSATFADPKAELCEIRTGPSGVDTDEEDFTDGIDDETFLMLCGTQKPGHDLETTKWVHSGTPPQTVCTGATPVASISPPLKEHAQPTRNKPESPIEPMAPMPITVHESFSAVFNEIEDEDLIALAEELEADLAAPSKPTATTASPTQQPQSKPISKSIPVPVPVPKPRTGRILTDNESKRRTGSPSPWEEFGAPGPSTQALMLELVEQAEAEMESSLQ</sequence>
<feature type="region of interest" description="Disordered" evidence="1">
    <location>
        <begin position="402"/>
        <end position="473"/>
    </location>
</feature>
<comment type="caution">
    <text evidence="2">The sequence shown here is derived from an EMBL/GenBank/DDBJ whole genome shotgun (WGS) entry which is preliminary data.</text>
</comment>
<dbReference type="GeneID" id="19167114"/>